<dbReference type="SUPFAM" id="SSF53474">
    <property type="entry name" value="alpha/beta-Hydrolases"/>
    <property type="match status" value="1"/>
</dbReference>
<feature type="active site" description="Nucleophile" evidence="1">
    <location>
        <position position="193"/>
    </location>
</feature>
<dbReference type="GO" id="GO:0005976">
    <property type="term" value="P:polysaccharide metabolic process"/>
    <property type="evidence" value="ECO:0007669"/>
    <property type="project" value="TreeGrafter"/>
</dbReference>
<dbReference type="InterPro" id="IPR029058">
    <property type="entry name" value="AB_hydrolase_fold"/>
</dbReference>
<dbReference type="InterPro" id="IPR039069">
    <property type="entry name" value="CE7"/>
</dbReference>
<evidence type="ECO:0000313" key="5">
    <source>
        <dbReference type="Proteomes" id="UP000295632"/>
    </source>
</evidence>
<keyword evidence="5" id="KW-1185">Reference proteome</keyword>
<dbReference type="Pfam" id="PF05448">
    <property type="entry name" value="AXE1"/>
    <property type="match status" value="1"/>
</dbReference>
<dbReference type="GO" id="GO:0052689">
    <property type="term" value="F:carboxylic ester hydrolase activity"/>
    <property type="evidence" value="ECO:0007669"/>
    <property type="project" value="TreeGrafter"/>
</dbReference>
<dbReference type="Proteomes" id="UP000295632">
    <property type="component" value="Unassembled WGS sequence"/>
</dbReference>
<accession>A0A4R6TSE9</accession>
<dbReference type="OrthoDB" id="9770528at2"/>
<proteinExistence type="predicted"/>
<feature type="active site" description="Charge relay system" evidence="1">
    <location>
        <position position="279"/>
    </location>
</feature>
<sequence>MMTLANEEGARSLREYLRQKHLYEAYVPDQTKPVDFDEFWKKALAQSKGVKLNVNRSPLKTAMKSVIAEKVTFHGTDGTLLAGVWVRPRHSAAGVPCLLRFHGYGGDRGSITQDAHWILQGYSVFSIDVRGHGESGDASPYAHGNNGSWVTQGILEPEHYYYRQVFIDGVRALDAVSEFPEVDASRIGLLGGSMGGGIVLGIAALDSRPKVVISDVPNLCDVGLAIYQKMEGSLQFVERFMARRPQHVEQVFQTLAYVDHVNLAERISARIRVSAAMRDFVCPPQTIFGMYNHLKTDKTIKVFPFSGHDAPGSPLHIEETIAFVKESLG</sequence>
<dbReference type="InterPro" id="IPR008391">
    <property type="entry name" value="AXE1_dom"/>
</dbReference>
<gene>
    <name evidence="4" type="ORF">EV213_11712</name>
</gene>
<dbReference type="EMBL" id="SNYJ01000017">
    <property type="protein sequence ID" value="TDQ36548.1"/>
    <property type="molecule type" value="Genomic_DNA"/>
</dbReference>
<feature type="domain" description="Acetyl xylan esterase" evidence="3">
    <location>
        <begin position="25"/>
        <end position="312"/>
    </location>
</feature>
<reference evidence="4 5" key="1">
    <citation type="submission" date="2019-03" db="EMBL/GenBank/DDBJ databases">
        <title>Genomic Encyclopedia of Type Strains, Phase IV (KMG-IV): sequencing the most valuable type-strain genomes for metagenomic binning, comparative biology and taxonomic classification.</title>
        <authorList>
            <person name="Goeker M."/>
        </authorList>
    </citation>
    <scope>NUCLEOTIDE SEQUENCE [LARGE SCALE GENOMIC DNA]</scope>
    <source>
        <strain evidence="4 5">DSM 28697</strain>
    </source>
</reference>
<feature type="binding site" evidence="2">
    <location>
        <position position="104"/>
    </location>
    <ligand>
        <name>substrate</name>
    </ligand>
</feature>
<evidence type="ECO:0000256" key="1">
    <source>
        <dbReference type="PIRSR" id="PIRSR639069-1"/>
    </source>
</evidence>
<name>A0A4R6TSE9_9BACI</name>
<dbReference type="Gene3D" id="3.40.50.1820">
    <property type="entry name" value="alpha/beta hydrolase"/>
    <property type="match status" value="1"/>
</dbReference>
<evidence type="ECO:0000313" key="4">
    <source>
        <dbReference type="EMBL" id="TDQ36548.1"/>
    </source>
</evidence>
<evidence type="ECO:0000259" key="3">
    <source>
        <dbReference type="Pfam" id="PF05448"/>
    </source>
</evidence>
<evidence type="ECO:0000256" key="2">
    <source>
        <dbReference type="PIRSR" id="PIRSR639069-2"/>
    </source>
</evidence>
<comment type="caution">
    <text evidence="4">The sequence shown here is derived from an EMBL/GenBank/DDBJ whole genome shotgun (WGS) entry which is preliminary data.</text>
</comment>
<feature type="active site" description="Charge relay system" evidence="1">
    <location>
        <position position="308"/>
    </location>
</feature>
<protein>
    <submittedName>
        <fullName evidence="4">Cephalosporin-C deacetylase</fullName>
    </submittedName>
</protein>
<organism evidence="4 5">
    <name type="scientific">Aureibacillus halotolerans</name>
    <dbReference type="NCBI Taxonomy" id="1508390"/>
    <lineage>
        <taxon>Bacteria</taxon>
        <taxon>Bacillati</taxon>
        <taxon>Bacillota</taxon>
        <taxon>Bacilli</taxon>
        <taxon>Bacillales</taxon>
        <taxon>Bacillaceae</taxon>
        <taxon>Aureibacillus</taxon>
    </lineage>
</organism>
<dbReference type="PANTHER" id="PTHR40111:SF1">
    <property type="entry name" value="CEPHALOSPORIN-C DEACETYLASE"/>
    <property type="match status" value="1"/>
</dbReference>
<dbReference type="AlphaFoldDB" id="A0A4R6TSE9"/>
<dbReference type="PANTHER" id="PTHR40111">
    <property type="entry name" value="CEPHALOSPORIN-C DEACETYLASE"/>
    <property type="match status" value="1"/>
</dbReference>